<evidence type="ECO:0000256" key="1">
    <source>
        <dbReference type="SAM" id="MobiDB-lite"/>
    </source>
</evidence>
<proteinExistence type="predicted"/>
<dbReference type="InterPro" id="IPR013761">
    <property type="entry name" value="SAM/pointed_sf"/>
</dbReference>
<accession>A0AA36I9F3</accession>
<dbReference type="EMBL" id="CAUJNA010001024">
    <property type="protein sequence ID" value="CAJ1383517.1"/>
    <property type="molecule type" value="Genomic_DNA"/>
</dbReference>
<evidence type="ECO:0000256" key="2">
    <source>
        <dbReference type="SAM" id="SignalP"/>
    </source>
</evidence>
<keyword evidence="2" id="KW-0732">Signal</keyword>
<dbReference type="Gene3D" id="1.10.150.50">
    <property type="entry name" value="Transcription Factor, Ets-1"/>
    <property type="match status" value="1"/>
</dbReference>
<organism evidence="3 4">
    <name type="scientific">Effrenium voratum</name>
    <dbReference type="NCBI Taxonomy" id="2562239"/>
    <lineage>
        <taxon>Eukaryota</taxon>
        <taxon>Sar</taxon>
        <taxon>Alveolata</taxon>
        <taxon>Dinophyceae</taxon>
        <taxon>Suessiales</taxon>
        <taxon>Symbiodiniaceae</taxon>
        <taxon>Effrenium</taxon>
    </lineage>
</organism>
<feature type="region of interest" description="Disordered" evidence="1">
    <location>
        <begin position="22"/>
        <end position="41"/>
    </location>
</feature>
<evidence type="ECO:0000313" key="4">
    <source>
        <dbReference type="Proteomes" id="UP001178507"/>
    </source>
</evidence>
<sequence length="362" mass="38911">MAALRRVALLLAICRCIDAGGKRKAGSSKASRSNSNPAPENWSDILQSVYELSQKAMSGAGSSGGSNSEDSEADNMSSAFPDSLKGLWEANLHSRIIEPCERWVNASDEKMMRTERIASAKFNLCGWNAFSGFLAGAVPVPGLDLLGSAGAGFLLQAQGACIVAKIRGYDVHDEKTQAMMLWALTGEAGSEVAKKVVQVATKTAGTTAGRAALKSMPNQVFKQLNKAVWPLLGRHLITKGPQGLLSLAKLTPLVGSVVGSVAGSAVDWKFCQLAIDHADQQVFRMINKEQEDPCSAAKELRRFLMDSDFEDEVKALMDAQLDSDTICDVEKSDLQELGLPLGRILKLRKKLFGPDGPCRQEL</sequence>
<feature type="compositionally biased region" description="Low complexity" evidence="1">
    <location>
        <begin position="27"/>
        <end position="36"/>
    </location>
</feature>
<dbReference type="AlphaFoldDB" id="A0AA36I9F3"/>
<evidence type="ECO:0000313" key="3">
    <source>
        <dbReference type="EMBL" id="CAJ1383517.1"/>
    </source>
</evidence>
<feature type="chain" id="PRO_5041248309" description="SAM domain-containing protein" evidence="2">
    <location>
        <begin position="20"/>
        <end position="362"/>
    </location>
</feature>
<reference evidence="3" key="1">
    <citation type="submission" date="2023-08" db="EMBL/GenBank/DDBJ databases">
        <authorList>
            <person name="Chen Y."/>
            <person name="Shah S."/>
            <person name="Dougan E. K."/>
            <person name="Thang M."/>
            <person name="Chan C."/>
        </authorList>
    </citation>
    <scope>NUCLEOTIDE SEQUENCE</scope>
</reference>
<feature type="region of interest" description="Disordered" evidence="1">
    <location>
        <begin position="57"/>
        <end position="76"/>
    </location>
</feature>
<gene>
    <name evidence="3" type="ORF">EVOR1521_LOCUS10621</name>
</gene>
<protein>
    <recommendedName>
        <fullName evidence="5">SAM domain-containing protein</fullName>
    </recommendedName>
</protein>
<comment type="caution">
    <text evidence="3">The sequence shown here is derived from an EMBL/GenBank/DDBJ whole genome shotgun (WGS) entry which is preliminary data.</text>
</comment>
<evidence type="ECO:0008006" key="5">
    <source>
        <dbReference type="Google" id="ProtNLM"/>
    </source>
</evidence>
<keyword evidence="4" id="KW-1185">Reference proteome</keyword>
<dbReference type="Proteomes" id="UP001178507">
    <property type="component" value="Unassembled WGS sequence"/>
</dbReference>
<feature type="signal peptide" evidence="2">
    <location>
        <begin position="1"/>
        <end position="19"/>
    </location>
</feature>
<name>A0AA36I9F3_9DINO</name>